<name>A0A167X5J8_9FLAO</name>
<organism evidence="1 2">
    <name type="scientific">Flavobacterium fryxellicola</name>
    <dbReference type="NCBI Taxonomy" id="249352"/>
    <lineage>
        <taxon>Bacteria</taxon>
        <taxon>Pseudomonadati</taxon>
        <taxon>Bacteroidota</taxon>
        <taxon>Flavobacteriia</taxon>
        <taxon>Flavobacteriales</taxon>
        <taxon>Flavobacteriaceae</taxon>
        <taxon>Flavobacterium</taxon>
    </lineage>
</organism>
<gene>
    <name evidence="1" type="ORF">FBFR_09310</name>
</gene>
<accession>A0A167X5J8</accession>
<keyword evidence="2" id="KW-1185">Reference proteome</keyword>
<protein>
    <submittedName>
        <fullName evidence="1">Uncharacterized protein</fullName>
    </submittedName>
</protein>
<reference evidence="1 2" key="1">
    <citation type="submission" date="2016-03" db="EMBL/GenBank/DDBJ databases">
        <title>Draft genome sequence of Flavobacterium fryxellicola DSM 16209.</title>
        <authorList>
            <person name="Shin S.-K."/>
            <person name="Yi H."/>
        </authorList>
    </citation>
    <scope>NUCLEOTIDE SEQUENCE [LARGE SCALE GENOMIC DNA]</scope>
    <source>
        <strain evidence="1 2">DSM 16209</strain>
    </source>
</reference>
<dbReference type="AlphaFoldDB" id="A0A167X5J8"/>
<sequence length="77" mass="8497">MFIGLLFLGLNCIGQGTGKWQGNTNVDRPAINQKEYNYLTKGLKIEHESGLDIIDGCELLDGGKVTLGDQYVFNFSN</sequence>
<dbReference type="RefSeq" id="WP_066080151.1">
    <property type="nucleotide sequence ID" value="NZ_FRDK01000003.1"/>
</dbReference>
<dbReference type="OrthoDB" id="1348364at2"/>
<proteinExistence type="predicted"/>
<dbReference type="Proteomes" id="UP000077164">
    <property type="component" value="Unassembled WGS sequence"/>
</dbReference>
<dbReference type="EMBL" id="LVJE01000013">
    <property type="protein sequence ID" value="OAB28039.1"/>
    <property type="molecule type" value="Genomic_DNA"/>
</dbReference>
<evidence type="ECO:0000313" key="2">
    <source>
        <dbReference type="Proteomes" id="UP000077164"/>
    </source>
</evidence>
<comment type="caution">
    <text evidence="1">The sequence shown here is derived from an EMBL/GenBank/DDBJ whole genome shotgun (WGS) entry which is preliminary data.</text>
</comment>
<evidence type="ECO:0000313" key="1">
    <source>
        <dbReference type="EMBL" id="OAB28039.1"/>
    </source>
</evidence>